<keyword evidence="2" id="KW-1185">Reference proteome</keyword>
<gene>
    <name evidence="1" type="primary">pif1</name>
    <name evidence="1" type="ORF">SPIL2461_LOCUS10010</name>
</gene>
<dbReference type="Gene3D" id="3.40.50.300">
    <property type="entry name" value="P-loop containing nucleotide triphosphate hydrolases"/>
    <property type="match status" value="1"/>
</dbReference>
<evidence type="ECO:0000313" key="2">
    <source>
        <dbReference type="Proteomes" id="UP000649617"/>
    </source>
</evidence>
<reference evidence="1" key="1">
    <citation type="submission" date="2021-02" db="EMBL/GenBank/DDBJ databases">
        <authorList>
            <person name="Dougan E. K."/>
            <person name="Rhodes N."/>
            <person name="Thang M."/>
            <person name="Chan C."/>
        </authorList>
    </citation>
    <scope>NUCLEOTIDE SEQUENCE</scope>
</reference>
<proteinExistence type="predicted"/>
<dbReference type="AlphaFoldDB" id="A0A812QVM8"/>
<dbReference type="CDD" id="cd18809">
    <property type="entry name" value="SF1_C_RecD"/>
    <property type="match status" value="1"/>
</dbReference>
<dbReference type="SUPFAM" id="SSF52540">
    <property type="entry name" value="P-loop containing nucleoside triphosphate hydrolases"/>
    <property type="match status" value="2"/>
</dbReference>
<protein>
    <submittedName>
        <fullName evidence="1">Pif1 protein</fullName>
    </submittedName>
</protein>
<dbReference type="Proteomes" id="UP000649617">
    <property type="component" value="Unassembled WGS sequence"/>
</dbReference>
<dbReference type="InterPro" id="IPR027417">
    <property type="entry name" value="P-loop_NTPase"/>
</dbReference>
<dbReference type="EMBL" id="CAJNIZ010018038">
    <property type="protein sequence ID" value="CAE7405674.1"/>
    <property type="molecule type" value="Genomic_DNA"/>
</dbReference>
<dbReference type="OrthoDB" id="410824at2759"/>
<accession>A0A812QVM8</accession>
<sequence>MVEKWCKWGSWTICSICHSVQPRHMKNIDARRLAGPHHALRDCRACKAAGGRNSGVATVAAVPEVLRKLNARIVQALRPLDVDCGPVQRAPQGYRIHTSMIRFSWSGDSVSDKIRALQRDAERKKRHPNPTAAVLRRPLQFIEELGLECALWPDLYTDLVACETYERATDMRRQQRNIDEAESEDSSQPVGRHSLKRSFLLKVLGPVLEYAADYELLQFVFDLSVWSDLGGKRNVRQDVPMRILLKGCPFVPSYWAVRHAALLDLQRQGLRPLVFKTWAPYEWSAPYHGWLLHHMRHMHRHRQHLAGPETLHLAHLLTELCREWAAGGAKKHGAASARWTDGQLLSGTAADGTPGSQNFCFRLEYQDGKRKEATQQWTMKAEVPPRDHPLRGYVLDGQASRTGSGLEVREEPSVFDKAAGTVRLRHKARDEAMGIRAYQEAEVEVLKCHVDNLFPRTGADGRGLLMRYVATYAPKFSDSFATEWLADEGSTGYGMALRILSCYHPGEPEMWLTLATQMLPPFGTGGTVRPLVAPWPDMPRKPDCVALYESSPWRGDDMSLLEFLRKSNRTGDIVQWVKKAHARSGTLESLEVFARNCPMAGEKIIAAELVSPFSDKFFGQWLMLNRPFRKAEDLLLPEILEKVPDRYKFFACARALCPEYWQDEQLIREDLLLAARGDVYIENVLSMLRAQASLVDRYLSGAITLEEEAQAQQARPAAARGHAERIDTGLFTPLQTTLHQQVMTKVDLVLQLRAAETEEEVETLMNDFESNGRILAGLGPPGTGKTVVAHQCIEEAVVKGARVLYALPTGQLAARMRVRHPEIQVDTCHGAFWLHRPRAEAVAALTEYDFVVVDEVFQLTCEHFDRIWEMFTAAGRAAPDSHWAWKDVLKIKFHEVKRCKCPVLARKQAAIRTHKPMGQAGKQLVALLCREHKAWTGHHEPTDMDVASVLHRTNGETTFVTCTRRGAALLNALAAEVLFERNGQRPLGQVPIEYDENPDNYDVQGKLIETRAPLAAQLVLYRGARVVLTRNLNKPEHFVNGMVATIEDFDARAGCIVVRTVTNRRLSIHRYTDDAVPHGRCIYYPVRLGYAGTVYKYQGATLPHVTLWLDRPGCPAAAYVALTRVERDEDYLIGGIVETRHILPAR</sequence>
<evidence type="ECO:0000313" key="1">
    <source>
        <dbReference type="EMBL" id="CAE7405674.1"/>
    </source>
</evidence>
<dbReference type="Pfam" id="PF13245">
    <property type="entry name" value="AAA_19"/>
    <property type="match status" value="1"/>
</dbReference>
<comment type="caution">
    <text evidence="1">The sequence shown here is derived from an EMBL/GenBank/DDBJ whole genome shotgun (WGS) entry which is preliminary data.</text>
</comment>
<organism evidence="1 2">
    <name type="scientific">Symbiodinium pilosum</name>
    <name type="common">Dinoflagellate</name>
    <dbReference type="NCBI Taxonomy" id="2952"/>
    <lineage>
        <taxon>Eukaryota</taxon>
        <taxon>Sar</taxon>
        <taxon>Alveolata</taxon>
        <taxon>Dinophyceae</taxon>
        <taxon>Suessiales</taxon>
        <taxon>Symbiodiniaceae</taxon>
        <taxon>Symbiodinium</taxon>
    </lineage>
</organism>
<name>A0A812QVM8_SYMPI</name>